<dbReference type="SUPFAM" id="SSF48371">
    <property type="entry name" value="ARM repeat"/>
    <property type="match status" value="1"/>
</dbReference>
<evidence type="ECO:0000259" key="2">
    <source>
        <dbReference type="Pfam" id="PF10304"/>
    </source>
</evidence>
<dbReference type="Gene3D" id="1.25.10.10">
    <property type="entry name" value="Leucine-rich Repeat Variant"/>
    <property type="match status" value="1"/>
</dbReference>
<dbReference type="PANTHER" id="PTHR20959">
    <property type="entry name" value="TRANSPORT AND GOLGI ORGANIZATION PROTEIN 6 FAMILY MEMBER"/>
    <property type="match status" value="1"/>
</dbReference>
<evidence type="ECO:0000313" key="5">
    <source>
        <dbReference type="Proteomes" id="UP000075880"/>
    </source>
</evidence>
<comment type="similarity">
    <text evidence="1">Belongs to the Tango6 family.</text>
</comment>
<dbReference type="GO" id="GO:0009306">
    <property type="term" value="P:protein secretion"/>
    <property type="evidence" value="ECO:0007669"/>
    <property type="project" value="TreeGrafter"/>
</dbReference>
<dbReference type="EnsemblMetazoa" id="ENSAATROPT009764">
    <property type="protein sequence ID" value="ENSAATROPP008833"/>
    <property type="gene ID" value="ENSAATROPG007965"/>
</dbReference>
<dbReference type="PANTHER" id="PTHR20959:SF1">
    <property type="entry name" value="TRANSPORT AND GOLGI ORGANIZATION PROTEIN 6 HOMOLOG"/>
    <property type="match status" value="1"/>
</dbReference>
<name>A0AAG5DDL5_ANOAO</name>
<dbReference type="Proteomes" id="UP000075880">
    <property type="component" value="Unassembled WGS sequence"/>
</dbReference>
<dbReference type="AlphaFoldDB" id="A0AAG5DDL5"/>
<reference evidence="4" key="1">
    <citation type="submission" date="2024-04" db="UniProtKB">
        <authorList>
            <consortium name="EnsemblMetazoa"/>
        </authorList>
    </citation>
    <scope>IDENTIFICATION</scope>
    <source>
        <strain evidence="4">EBRO</strain>
    </source>
</reference>
<keyword evidence="5" id="KW-1185">Reference proteome</keyword>
<dbReference type="InterPro" id="IPR039600">
    <property type="entry name" value="TANGO6/Rtp1"/>
</dbReference>
<dbReference type="Pfam" id="PF10304">
    <property type="entry name" value="RTP1_C2"/>
    <property type="match status" value="1"/>
</dbReference>
<dbReference type="InterPro" id="IPR016024">
    <property type="entry name" value="ARM-type_fold"/>
</dbReference>
<sequence>MDVDRLREVINCTAEVKARDISLNKLSECLKVVDENMFSSNEAVSDTLWKITCQYYLVLTQFADKCVENNSTSAESIEKISLHDQTSFLVVIDLVRQFTLHLYLPQELRELSRSDAQLRAIVEQKERVQRLSYCVAQFRYLFDKKMLVLHPMMSDCAIDFIAGTYSLSAESALSQMKSIEFPKQIMLRCLLMIKGCKELSIDLCEALHRDLLELIGDPGGFSILCRTLLTVNRSDANAPAWYKSEIIAKIVTRKGHKKNFYRQVLTDCFATFREAIYAKSEDALAYANTCLECIKRFYQLPAAYSELHKRIESYFFGRFQVLISPEEPIIGYVLVEQSKLLADLYECRMAFAGSSITSLPSSILTRYLPLFLSLYSILPPSSNERNYLQDMIIFCLANRTKKELQNAVLLIAMDQAASDNFTMHSRIIMKQTTTADDYALQIGPASNEKRFEGRSSLPSLVLILKSANHNLLIYDVFVILLSELMTSTKPTISLEDSVLVDEIEKEDMLCKRFYKKIVLIQSLTELISHKNFHNQMYDNPDEILKVLESSVAHLMKSAGIDNGPLDNKREDILDIVLTLLRDFFKRIRNCEKMGNIFKLLQRYKSSKECSDQLKIKIDNICNTSTVDYDDDDNDTPCQNALSLCADQEPYCKVHGTTLLLKLLKERDDETIAERHTILILALENLRSEESYSFLNSVRLLVALTDVLESETVEAVLKEYHNVENHMDYKLKIGEATVKIVEALGPFAIRYRDELLNCFLAGTQSTCDEFRTSSLSNIGNICRILSYQVHHFFYELFLNICKIMEADKYVPARRASILVLSQLIQGIEGLKDLQEYLLSIYRLLKHVIATDKDDVTKLQAALALDYLKSKAVDFFTMDPADLERRMFEGFI</sequence>
<evidence type="ECO:0000259" key="3">
    <source>
        <dbReference type="Pfam" id="PF10363"/>
    </source>
</evidence>
<dbReference type="InterPro" id="IPR019451">
    <property type="entry name" value="Rtp1_C1"/>
</dbReference>
<evidence type="ECO:0008006" key="6">
    <source>
        <dbReference type="Google" id="ProtNLM"/>
    </source>
</evidence>
<dbReference type="InterPro" id="IPR011989">
    <property type="entry name" value="ARM-like"/>
</dbReference>
<dbReference type="InterPro" id="IPR019414">
    <property type="entry name" value="Rtp1_C2"/>
</dbReference>
<protein>
    <recommendedName>
        <fullName evidence="6">RNA polymerase II assembly factor Rtp1 C-terminal domain-containing protein</fullName>
    </recommendedName>
</protein>
<feature type="domain" description="RNA polymerase II assembly factor Rtp1 C-terminal" evidence="2">
    <location>
        <begin position="835"/>
        <end position="866"/>
    </location>
</feature>
<dbReference type="Pfam" id="PF10363">
    <property type="entry name" value="RTP1_C1"/>
    <property type="match status" value="1"/>
</dbReference>
<organism evidence="4 5">
    <name type="scientific">Anopheles atroparvus</name>
    <name type="common">European mosquito</name>
    <dbReference type="NCBI Taxonomy" id="41427"/>
    <lineage>
        <taxon>Eukaryota</taxon>
        <taxon>Metazoa</taxon>
        <taxon>Ecdysozoa</taxon>
        <taxon>Arthropoda</taxon>
        <taxon>Hexapoda</taxon>
        <taxon>Insecta</taxon>
        <taxon>Pterygota</taxon>
        <taxon>Neoptera</taxon>
        <taxon>Endopterygota</taxon>
        <taxon>Diptera</taxon>
        <taxon>Nematocera</taxon>
        <taxon>Culicoidea</taxon>
        <taxon>Culicidae</taxon>
        <taxon>Anophelinae</taxon>
        <taxon>Anopheles</taxon>
    </lineage>
</organism>
<proteinExistence type="inferred from homology"/>
<feature type="domain" description="RNA polymerase II assembly factor Rtp1 C-terminal" evidence="3">
    <location>
        <begin position="637"/>
        <end position="745"/>
    </location>
</feature>
<evidence type="ECO:0000313" key="4">
    <source>
        <dbReference type="EnsemblMetazoa" id="ENSAATROPP008833"/>
    </source>
</evidence>
<evidence type="ECO:0000256" key="1">
    <source>
        <dbReference type="ARBA" id="ARBA00005724"/>
    </source>
</evidence>
<accession>A0AAG5DDL5</accession>